<comment type="similarity">
    <text evidence="2">Belongs to the FAD-binding oxidoreductase/transferase type 4 family.</text>
</comment>
<dbReference type="OrthoDB" id="9811557at2"/>
<dbReference type="Proteomes" id="UP000198824">
    <property type="component" value="Unassembled WGS sequence"/>
</dbReference>
<dbReference type="GO" id="GO:0071949">
    <property type="term" value="F:FAD binding"/>
    <property type="evidence" value="ECO:0007669"/>
    <property type="project" value="InterPro"/>
</dbReference>
<dbReference type="InterPro" id="IPR016164">
    <property type="entry name" value="FAD-linked_Oxase-like_C"/>
</dbReference>
<gene>
    <name evidence="6" type="ORF">SAMN05192580_0821</name>
</gene>
<protein>
    <submittedName>
        <fullName evidence="6">FAD/FMN-containing dehydrogenase</fullName>
    </submittedName>
</protein>
<organism evidence="6 7">
    <name type="scientific">Sphingomonas jatrophae</name>
    <dbReference type="NCBI Taxonomy" id="1166337"/>
    <lineage>
        <taxon>Bacteria</taxon>
        <taxon>Pseudomonadati</taxon>
        <taxon>Pseudomonadota</taxon>
        <taxon>Alphaproteobacteria</taxon>
        <taxon>Sphingomonadales</taxon>
        <taxon>Sphingomonadaceae</taxon>
        <taxon>Sphingomonas</taxon>
    </lineage>
</organism>
<keyword evidence="4" id="KW-0274">FAD</keyword>
<dbReference type="RefSeq" id="WP_093311061.1">
    <property type="nucleotide sequence ID" value="NZ_FOZG01000001.1"/>
</dbReference>
<dbReference type="InterPro" id="IPR016167">
    <property type="entry name" value="FAD-bd_PCMH_sub1"/>
</dbReference>
<evidence type="ECO:0000259" key="5">
    <source>
        <dbReference type="PROSITE" id="PS51387"/>
    </source>
</evidence>
<keyword evidence="3" id="KW-0285">Flavoprotein</keyword>
<dbReference type="PROSITE" id="PS51387">
    <property type="entry name" value="FAD_PCMH"/>
    <property type="match status" value="1"/>
</dbReference>
<dbReference type="InterPro" id="IPR016169">
    <property type="entry name" value="FAD-bd_PCMH_sub2"/>
</dbReference>
<comment type="cofactor">
    <cofactor evidence="1">
        <name>FAD</name>
        <dbReference type="ChEBI" id="CHEBI:57692"/>
    </cofactor>
</comment>
<evidence type="ECO:0000313" key="7">
    <source>
        <dbReference type="Proteomes" id="UP000198824"/>
    </source>
</evidence>
<dbReference type="GO" id="GO:0003824">
    <property type="term" value="F:catalytic activity"/>
    <property type="evidence" value="ECO:0007669"/>
    <property type="project" value="InterPro"/>
</dbReference>
<evidence type="ECO:0000256" key="3">
    <source>
        <dbReference type="ARBA" id="ARBA00022630"/>
    </source>
</evidence>
<evidence type="ECO:0000256" key="1">
    <source>
        <dbReference type="ARBA" id="ARBA00001974"/>
    </source>
</evidence>
<keyword evidence="7" id="KW-1185">Reference proteome</keyword>
<dbReference type="Gene3D" id="3.30.70.2190">
    <property type="match status" value="1"/>
</dbReference>
<reference evidence="6 7" key="1">
    <citation type="submission" date="2016-10" db="EMBL/GenBank/DDBJ databases">
        <authorList>
            <person name="de Groot N.N."/>
        </authorList>
    </citation>
    <scope>NUCLEOTIDE SEQUENCE [LARGE SCALE GENOMIC DNA]</scope>
    <source>
        <strain evidence="6 7">S5-249</strain>
    </source>
</reference>
<proteinExistence type="inferred from homology"/>
<dbReference type="Gene3D" id="3.30.465.10">
    <property type="match status" value="1"/>
</dbReference>
<dbReference type="STRING" id="1166337.SAMN05192580_0821"/>
<dbReference type="Gene3D" id="3.30.43.10">
    <property type="entry name" value="Uridine Diphospho-n-acetylenolpyruvylglucosamine Reductase, domain 2"/>
    <property type="match status" value="1"/>
</dbReference>
<evidence type="ECO:0000256" key="4">
    <source>
        <dbReference type="ARBA" id="ARBA00022827"/>
    </source>
</evidence>
<dbReference type="InterPro" id="IPR051264">
    <property type="entry name" value="FAD-oxidored/transferase_4"/>
</dbReference>
<sequence length="471" mass="48017">MTDDLRAILGPKGFTDDPVDMAPWLTDWRGRRTGRARALVSPASTQEAAAVARWAVANRVPIVPQGGNTSMVAGATPSADGDALILSTRRMARIRSISAEDDLLVAEAGVTLQTVHDAAEAAGRRFPLSLAAKGSATVGGLVSTNAGGTQVLRFGPMRALLLGIEAVLPDGSLFEGLSGLRKDNRGYDLRQLFAGAEGTLGIVTAAALRLVPAVAQRVVAWVGLPDAGSALTLLRRLEAATGDAVESFELVPANALALVLAHIPGTRAPLAGEHAWHVLVEATAVSAEPPLGSRIEAALADAAADGVVADAIVAASGAQADALWKLRESISEAERADGVAAKHDVSVPVAAMPGFIASARAATEARFPGTRVIAFGHLGDGNVHFNVRAPAASDGAAWLVGQGDEVSAFVHDLVGAAGGSISAEHGIGQLKLAEFARTAGSARLAAVRAIKAALDPLGIMNPGKLVPPPQA</sequence>
<dbReference type="InterPro" id="IPR016171">
    <property type="entry name" value="Vanillyl_alc_oxidase_C-sub2"/>
</dbReference>
<name>A0A1I6JT98_9SPHN</name>
<dbReference type="Gene3D" id="1.10.45.10">
    <property type="entry name" value="Vanillyl-alcohol Oxidase, Chain A, domain 4"/>
    <property type="match status" value="1"/>
</dbReference>
<dbReference type="InterPro" id="IPR006094">
    <property type="entry name" value="Oxid_FAD_bind_N"/>
</dbReference>
<evidence type="ECO:0000313" key="6">
    <source>
        <dbReference type="EMBL" id="SFR82138.1"/>
    </source>
</evidence>
<dbReference type="GO" id="GO:0022904">
    <property type="term" value="P:respiratory electron transport chain"/>
    <property type="evidence" value="ECO:0007669"/>
    <property type="project" value="TreeGrafter"/>
</dbReference>
<dbReference type="Pfam" id="PF02913">
    <property type="entry name" value="FAD-oxidase_C"/>
    <property type="match status" value="1"/>
</dbReference>
<dbReference type="SUPFAM" id="SSF55103">
    <property type="entry name" value="FAD-linked oxidases, C-terminal domain"/>
    <property type="match status" value="1"/>
</dbReference>
<dbReference type="Pfam" id="PF01565">
    <property type="entry name" value="FAD_binding_4"/>
    <property type="match status" value="1"/>
</dbReference>
<dbReference type="PANTHER" id="PTHR43716">
    <property type="entry name" value="D-2-HYDROXYGLUTARATE DEHYDROGENASE, MITOCHONDRIAL"/>
    <property type="match status" value="1"/>
</dbReference>
<dbReference type="InterPro" id="IPR036318">
    <property type="entry name" value="FAD-bd_PCMH-like_sf"/>
</dbReference>
<dbReference type="FunFam" id="1.10.45.10:FF:000001">
    <property type="entry name" value="D-lactate dehydrogenase mitochondrial"/>
    <property type="match status" value="1"/>
</dbReference>
<dbReference type="EMBL" id="FOZG01000001">
    <property type="protein sequence ID" value="SFR82138.1"/>
    <property type="molecule type" value="Genomic_DNA"/>
</dbReference>
<dbReference type="Gene3D" id="3.30.70.2740">
    <property type="match status" value="1"/>
</dbReference>
<dbReference type="SUPFAM" id="SSF56176">
    <property type="entry name" value="FAD-binding/transporter-associated domain-like"/>
    <property type="match status" value="1"/>
</dbReference>
<feature type="domain" description="FAD-binding PCMH-type" evidence="5">
    <location>
        <begin position="32"/>
        <end position="213"/>
    </location>
</feature>
<dbReference type="AlphaFoldDB" id="A0A1I6JT98"/>
<accession>A0A1I6JT98</accession>
<dbReference type="PANTHER" id="PTHR43716:SF2">
    <property type="entry name" value="BLL6224 PROTEIN"/>
    <property type="match status" value="1"/>
</dbReference>
<evidence type="ECO:0000256" key="2">
    <source>
        <dbReference type="ARBA" id="ARBA00008000"/>
    </source>
</evidence>
<dbReference type="InterPro" id="IPR016166">
    <property type="entry name" value="FAD-bd_PCMH"/>
</dbReference>
<dbReference type="InterPro" id="IPR004113">
    <property type="entry name" value="FAD-bd_oxidored_4_C"/>
</dbReference>